<dbReference type="SMART" id="SM00901">
    <property type="entry name" value="FRG"/>
    <property type="match status" value="1"/>
</dbReference>
<dbReference type="RefSeq" id="WP_394509614.1">
    <property type="nucleotide sequence ID" value="NZ_JBIGHX010000001.1"/>
</dbReference>
<evidence type="ECO:0000259" key="1">
    <source>
        <dbReference type="SMART" id="SM00901"/>
    </source>
</evidence>
<dbReference type="Proteomes" id="UP001606302">
    <property type="component" value="Unassembled WGS sequence"/>
</dbReference>
<evidence type="ECO:0000313" key="3">
    <source>
        <dbReference type="Proteomes" id="UP001606302"/>
    </source>
</evidence>
<dbReference type="Pfam" id="PF11867">
    <property type="entry name" value="T1RH-like_C"/>
    <property type="match status" value="1"/>
</dbReference>
<feature type="domain" description="FRG" evidence="1">
    <location>
        <begin position="69"/>
        <end position="176"/>
    </location>
</feature>
<organism evidence="2 3">
    <name type="scientific">Pelomonas lactea</name>
    <dbReference type="NCBI Taxonomy" id="3299030"/>
    <lineage>
        <taxon>Bacteria</taxon>
        <taxon>Pseudomonadati</taxon>
        <taxon>Pseudomonadota</taxon>
        <taxon>Betaproteobacteria</taxon>
        <taxon>Burkholderiales</taxon>
        <taxon>Sphaerotilaceae</taxon>
        <taxon>Roseateles</taxon>
    </lineage>
</organism>
<dbReference type="Pfam" id="PF08867">
    <property type="entry name" value="FRG"/>
    <property type="match status" value="1"/>
</dbReference>
<sequence>MTDAEMPPSETISSESSDYFEKIPLWTNESAAKRFEIMADELSGRIPVTRLKSWRDFTALLESDFFNRSDAQLVFRGHRRFDWGLMPTLARLTTNGIVTEALATAQLDRFKRAVRGRLSDAAMVDEDDELWSVGQHHGLMTPLLDWTYSPYVALFFAFHKEDSKDEQKDNPYRAVYVLNKRFLAEHEAETGIRVCEPRKDDHGRLVNQAGLFTFSPTDATIENKLASVLADDQLFEDEELRSASEDEQPGILAKYICKIYIRNEERDACLRHLRRMNVHHASLFPDLLGASEYCNILTTEAEMAEAVRLRGRHIELTITESAAAMDQADATVTPAAAPGTLTSIEALLQQPAGAEQVEPGSIALMAEELASSIAKNKVVDWESRDAVQARLRNVVRVVLRKYGYPQALRERVAEQVLVLAKLAEGGTSP</sequence>
<dbReference type="EMBL" id="JBIGHX010000001">
    <property type="protein sequence ID" value="MFG6460796.1"/>
    <property type="molecule type" value="Genomic_DNA"/>
</dbReference>
<evidence type="ECO:0000313" key="2">
    <source>
        <dbReference type="EMBL" id="MFG6460796.1"/>
    </source>
</evidence>
<keyword evidence="3" id="KW-1185">Reference proteome</keyword>
<name>A0ABW7GG35_9BURK</name>
<proteinExistence type="predicted"/>
<dbReference type="InterPro" id="IPR021810">
    <property type="entry name" value="T1RH-like_C"/>
</dbReference>
<gene>
    <name evidence="2" type="ORF">ACG04Q_04365</name>
</gene>
<dbReference type="InterPro" id="IPR014966">
    <property type="entry name" value="FRG-dom"/>
</dbReference>
<reference evidence="2 3" key="1">
    <citation type="submission" date="2024-08" db="EMBL/GenBank/DDBJ databases">
        <authorList>
            <person name="Lu H."/>
        </authorList>
    </citation>
    <scope>NUCLEOTIDE SEQUENCE [LARGE SCALE GENOMIC DNA]</scope>
    <source>
        <strain evidence="2 3">DXS20W</strain>
    </source>
</reference>
<accession>A0ABW7GG35</accession>
<comment type="caution">
    <text evidence="2">The sequence shown here is derived from an EMBL/GenBank/DDBJ whole genome shotgun (WGS) entry which is preliminary data.</text>
</comment>
<protein>
    <submittedName>
        <fullName evidence="2">FRG domain-containing protein</fullName>
    </submittedName>
</protein>